<evidence type="ECO:0000256" key="12">
    <source>
        <dbReference type="ARBA" id="ARBA00022786"/>
    </source>
</evidence>
<dbReference type="GO" id="GO:0005829">
    <property type="term" value="C:cytosol"/>
    <property type="evidence" value="ECO:0007669"/>
    <property type="project" value="UniProtKB-SubCell"/>
</dbReference>
<dbReference type="InterPro" id="IPR039795">
    <property type="entry name" value="LTN1/Rkr1"/>
</dbReference>
<dbReference type="GO" id="GO:0061630">
    <property type="term" value="F:ubiquitin protein ligase activity"/>
    <property type="evidence" value="ECO:0007669"/>
    <property type="project" value="UniProtKB-UniRule"/>
</dbReference>
<proteinExistence type="inferred from homology"/>
<dbReference type="GO" id="GO:1990112">
    <property type="term" value="C:RQC complex"/>
    <property type="evidence" value="ECO:0007669"/>
    <property type="project" value="UniProtKB-UniRule"/>
</dbReference>
<keyword evidence="8 16" id="KW-0808">Transferase</keyword>
<dbReference type="GO" id="GO:0016567">
    <property type="term" value="P:protein ubiquitination"/>
    <property type="evidence" value="ECO:0007669"/>
    <property type="project" value="UniProtKB-UniPathway"/>
</dbReference>
<dbReference type="SUPFAM" id="SSF57850">
    <property type="entry name" value="RING/U-box"/>
    <property type="match status" value="1"/>
</dbReference>
<dbReference type="EC" id="2.3.2.27" evidence="5 16"/>
<dbReference type="GO" id="GO:0008270">
    <property type="term" value="F:zinc ion binding"/>
    <property type="evidence" value="ECO:0007669"/>
    <property type="project" value="UniProtKB-KW"/>
</dbReference>
<dbReference type="SMART" id="SM01197">
    <property type="entry name" value="FANCL_C"/>
    <property type="match status" value="1"/>
</dbReference>
<evidence type="ECO:0000256" key="15">
    <source>
        <dbReference type="PROSITE-ProRule" id="PRU00175"/>
    </source>
</evidence>
<dbReference type="GO" id="GO:1990116">
    <property type="term" value="P:ribosome-associated ubiquitin-dependent protein catabolic process"/>
    <property type="evidence" value="ECO:0007669"/>
    <property type="project" value="UniProtKB-UniRule"/>
</dbReference>
<dbReference type="VEuPathDB" id="FungiDB:AMAG_14909"/>
<evidence type="ECO:0000256" key="11">
    <source>
        <dbReference type="ARBA" id="ARBA00022771"/>
    </source>
</evidence>
<dbReference type="FunFam" id="3.30.40.10:FF:000038">
    <property type="entry name" value="E3 ubiquitin-protein ligase listerin"/>
    <property type="match status" value="1"/>
</dbReference>
<comment type="catalytic activity">
    <reaction evidence="1 16">
        <text>S-ubiquitinyl-[E2 ubiquitin-conjugating enzyme]-L-cysteine + [acceptor protein]-L-lysine = [E2 ubiquitin-conjugating enzyme]-L-cysteine + N(6)-ubiquitinyl-[acceptor protein]-L-lysine.</text>
        <dbReference type="EC" id="2.3.2.27"/>
    </reaction>
</comment>
<reference evidence="19 20" key="1">
    <citation type="submission" date="2009-11" db="EMBL/GenBank/DDBJ databases">
        <title>Annotation of Allomyces macrogynus ATCC 38327.</title>
        <authorList>
            <consortium name="The Broad Institute Genome Sequencing Platform"/>
            <person name="Russ C."/>
            <person name="Cuomo C."/>
            <person name="Burger G."/>
            <person name="Gray M.W."/>
            <person name="Holland P.W.H."/>
            <person name="King N."/>
            <person name="Lang F.B.F."/>
            <person name="Roger A.J."/>
            <person name="Ruiz-Trillo I."/>
            <person name="Young S.K."/>
            <person name="Zeng Q."/>
            <person name="Gargeya S."/>
            <person name="Fitzgerald M."/>
            <person name="Haas B."/>
            <person name="Abouelleil A."/>
            <person name="Alvarado L."/>
            <person name="Arachchi H.M."/>
            <person name="Berlin A."/>
            <person name="Chapman S.B."/>
            <person name="Gearin G."/>
            <person name="Goldberg J."/>
            <person name="Griggs A."/>
            <person name="Gujja S."/>
            <person name="Hansen M."/>
            <person name="Heiman D."/>
            <person name="Howarth C."/>
            <person name="Larimer J."/>
            <person name="Lui A."/>
            <person name="MacDonald P.J.P."/>
            <person name="McCowen C."/>
            <person name="Montmayeur A."/>
            <person name="Murphy C."/>
            <person name="Neiman D."/>
            <person name="Pearson M."/>
            <person name="Priest M."/>
            <person name="Roberts A."/>
            <person name="Saif S."/>
            <person name="Shea T."/>
            <person name="Sisk P."/>
            <person name="Stolte C."/>
            <person name="Sykes S."/>
            <person name="Wortman J."/>
            <person name="Nusbaum C."/>
            <person name="Birren B."/>
        </authorList>
    </citation>
    <scope>NUCLEOTIDE SEQUENCE [LARGE SCALE GENOMIC DNA]</scope>
    <source>
        <strain evidence="19 20">ATCC 38327</strain>
    </source>
</reference>
<comment type="subcellular location">
    <subcellularLocation>
        <location evidence="2">Cytoplasm</location>
        <location evidence="2">Cytosol</location>
    </subcellularLocation>
</comment>
<evidence type="ECO:0000256" key="2">
    <source>
        <dbReference type="ARBA" id="ARBA00004514"/>
    </source>
</evidence>
<dbReference type="PROSITE" id="PS50089">
    <property type="entry name" value="ZF_RING_2"/>
    <property type="match status" value="1"/>
</dbReference>
<dbReference type="Pfam" id="PF23009">
    <property type="entry name" value="UBC_like"/>
    <property type="match status" value="1"/>
</dbReference>
<evidence type="ECO:0000256" key="6">
    <source>
        <dbReference type="ARBA" id="ARBA00017157"/>
    </source>
</evidence>
<dbReference type="UniPathway" id="UPA00143"/>
<dbReference type="GO" id="GO:0043023">
    <property type="term" value="F:ribosomal large subunit binding"/>
    <property type="evidence" value="ECO:0007669"/>
    <property type="project" value="TreeGrafter"/>
</dbReference>
<evidence type="ECO:0000256" key="10">
    <source>
        <dbReference type="ARBA" id="ARBA00022737"/>
    </source>
</evidence>
<keyword evidence="12 16" id="KW-0833">Ubl conjugation pathway</keyword>
<comment type="function">
    <text evidence="14">E3 ubiquitin-protein ligase component of the ribosome quality control complex (RQC), a ribosome-associated complex that mediates ubiquitination and extraction of incompletely synthesized nascent chains for proteasomal degradation. Mediates ubiquitination of proteins derived from mRNAs lacking stop codons (non-stop proteins) and other translation arrest products induced by poly-lysine sequences and tandem rare codons. Ubiquitination leads to CDC48 recruitment for extraction and degradation of the incomplete translation product. May indirectly play a role in chromatin function and transcription.</text>
</comment>
<evidence type="ECO:0000256" key="16">
    <source>
        <dbReference type="RuleBase" id="RU367090"/>
    </source>
</evidence>
<dbReference type="eggNOG" id="KOG0803">
    <property type="taxonomic scope" value="Eukaryota"/>
</dbReference>
<dbReference type="OrthoDB" id="6108at2759"/>
<evidence type="ECO:0000256" key="14">
    <source>
        <dbReference type="ARBA" id="ARBA00055150"/>
    </source>
</evidence>
<evidence type="ECO:0000256" key="17">
    <source>
        <dbReference type="SAM" id="MobiDB-lite"/>
    </source>
</evidence>
<feature type="domain" description="RING-type" evidence="18">
    <location>
        <begin position="1305"/>
        <end position="1352"/>
    </location>
</feature>
<dbReference type="PANTHER" id="PTHR12389">
    <property type="entry name" value="ZINC FINGER PROTEIN 294"/>
    <property type="match status" value="1"/>
</dbReference>
<dbReference type="EMBL" id="GG745368">
    <property type="protein sequence ID" value="KNE70791.1"/>
    <property type="molecule type" value="Genomic_DNA"/>
</dbReference>
<keyword evidence="11 15" id="KW-0863">Zinc-finger</keyword>
<comment type="similarity">
    <text evidence="4 16">Belongs to the LTN1 family.</text>
</comment>
<dbReference type="Gene3D" id="3.30.40.10">
    <property type="entry name" value="Zinc/RING finger domain, C3HC4 (zinc finger)"/>
    <property type="match status" value="1"/>
</dbReference>
<dbReference type="Pfam" id="PF22958">
    <property type="entry name" value="Ltn1_1st"/>
    <property type="match status" value="1"/>
</dbReference>
<evidence type="ECO:0000256" key="9">
    <source>
        <dbReference type="ARBA" id="ARBA00022723"/>
    </source>
</evidence>
<dbReference type="InterPro" id="IPR039804">
    <property type="entry name" value="RING-CH-C4HC3_LTN1"/>
</dbReference>
<keyword evidence="10" id="KW-0677">Repeat</keyword>
<name>A0A0L0T7W6_ALLM3</name>
<dbReference type="InterPro" id="IPR054478">
    <property type="entry name" value="LTN1_UBC"/>
</dbReference>
<keyword evidence="13 16" id="KW-0862">Zinc</keyword>
<dbReference type="InterPro" id="IPR054476">
    <property type="entry name" value="Ltn1_N"/>
</dbReference>
<evidence type="ECO:0000256" key="3">
    <source>
        <dbReference type="ARBA" id="ARBA00004906"/>
    </source>
</evidence>
<dbReference type="PANTHER" id="PTHR12389:SF0">
    <property type="entry name" value="E3 UBIQUITIN-PROTEIN LIGASE LISTERIN"/>
    <property type="match status" value="1"/>
</dbReference>
<dbReference type="SMART" id="SM00184">
    <property type="entry name" value="RING"/>
    <property type="match status" value="1"/>
</dbReference>
<dbReference type="Proteomes" id="UP000054350">
    <property type="component" value="Unassembled WGS sequence"/>
</dbReference>
<evidence type="ECO:0000259" key="18">
    <source>
        <dbReference type="PROSITE" id="PS50089"/>
    </source>
</evidence>
<dbReference type="Pfam" id="PF13639">
    <property type="entry name" value="zf-RING_2"/>
    <property type="match status" value="1"/>
</dbReference>
<accession>A0A0L0T7W6</accession>
<protein>
    <recommendedName>
        <fullName evidence="6 16">E3 ubiquitin-protein ligase listerin</fullName>
        <ecNumber evidence="5 16">2.3.2.27</ecNumber>
    </recommendedName>
    <alternativeName>
        <fullName evidence="16">RING-type E3 ubiquitin transferase listerin</fullName>
    </alternativeName>
</protein>
<comment type="pathway">
    <text evidence="3 16">Protein modification; protein ubiquitination.</text>
</comment>
<dbReference type="InterPro" id="IPR013083">
    <property type="entry name" value="Znf_RING/FYVE/PHD"/>
</dbReference>
<dbReference type="Pfam" id="PF22999">
    <property type="entry name" value="LTN1_E3_ligase_6th"/>
    <property type="match status" value="1"/>
</dbReference>
<evidence type="ECO:0000313" key="19">
    <source>
        <dbReference type="EMBL" id="KNE70791.1"/>
    </source>
</evidence>
<dbReference type="SMART" id="SM00744">
    <property type="entry name" value="RINGv"/>
    <property type="match status" value="1"/>
</dbReference>
<keyword evidence="20" id="KW-1185">Reference proteome</keyword>
<comment type="subunit">
    <text evidence="16">Component of the ribosome quality control complex (RQC).</text>
</comment>
<dbReference type="InterPro" id="IPR011016">
    <property type="entry name" value="Znf_RING-CH"/>
</dbReference>
<feature type="compositionally biased region" description="Low complexity" evidence="17">
    <location>
        <begin position="17"/>
        <end position="28"/>
    </location>
</feature>
<sequence>MGKDRTAQRLKGNAQPASSAKAQLATTTATGARTASPIPGGFIGFSAFADSFTSPATAASTSPPPTVASSLSADNLLALAADPAVPADLVVVFRKLAKREAITKVKALEELREYLAGGEGNYDVLLLLWPSVFNRLGIDVDKRVRALTFEIHASLVNFGKKKVAPMLKDLITTWTLGRFDKDVEAQANSAFLSVFPPEKHANVFKFCWETLMNDLSDLILVKTPETLSDPRFHTKEEMDQKYARVVYCSLCAAGYLLDFDIDIPLISSPNMTKHHKSPFAPIRRAMGMLTKSLLKAGAEVPWRMDIVKLVWDERVAAVTTEWWEALLLLFKQTPAWAAEVAADKQFPKITKRLLAFITESAPAQPQVYPALTVFLSLFLSTIDLRAVWKALRDSSRLGKVTVPAAPAYWLFVRDVLLLMRKHNDAGPTDAVMELVQGYLRKNEWTAAVIDDRPVLNAITVPAPDTAARVAQYIKENMAFVAAKRTVALLTALQAPEALAAVAQDARQMLDKVADLAVAHQLTALVAHARKSHIEGIAPLTADHVQRAWAHCAECTTQTLALLAPGDDVAIAWLVEQHTADARYPLHELLSHVPKAVSPSLTRFVMNHMDAGHLPVLRVASQGLVDRDSLFDHIVARDLVDLLPLVLAARHVRSLRVAAWCLRRCNDEQWVQLGVDVDLTETVVDWLLDDTVSAAEWAGSFVRAGKPYSALVDPRVVDRLAYAPITTMRRGFLDVLEVDEAQTVPAGLVAKLRDLLAREPDLGNPDSTEWLHLVALVAAVDDTPLPIASVSQEVFAELLRDHYDPARGAPTAAELAALVLVAQRARPTMAVIMPLLDAATSTDAQRVLAAVLAGAKPDSAVLDAKCDEWMRQVLTTHSVEHLMLLNALEYVPHGIDDAALVDAAFEFLGTESMVCHVHVAMLLRRYPTDQAAQFAYAWLELDAVHPLATALVEQVMDLVATIDVGNDEREFITTRAVELWLDGKTAVASLSSYVAELQSGLFDEGRLYEQLASPIRHVQVAAFRILFRKIGLKVQELSLQLEINNYDELAKDIQLHGNLVTLLADPTTKYSAHDEWTWLLAWALVFRHFASATLQLKVFWMDTVKIDDLLPYLIDHLDVAKNLGLWDVTQIEPSGWLLVDDEDVEFHDRERELLCAYLYFQALVHTPALARAWWTECRDRQLCKAVEKVTTAHFSPLILDQELEALDTTMTDLSVKVQRSPSGAQVSAVYAIEDAELALQVTLPSTYPLRNVEVSGGDRVAVSESKWRAWLLSCKSILAVQNASIADALAIFLRNIQLHLQGVAECAICYSIVSLGDKSLPTKPCRTCKHKFHGSCLYKWFKSSPQSTCPLCRSMF</sequence>
<gene>
    <name evidence="19" type="ORF">AMAG_14909</name>
</gene>
<keyword evidence="7" id="KW-0963">Cytoplasm</keyword>
<evidence type="ECO:0000256" key="8">
    <source>
        <dbReference type="ARBA" id="ARBA00022679"/>
    </source>
</evidence>
<evidence type="ECO:0000256" key="7">
    <source>
        <dbReference type="ARBA" id="ARBA00022490"/>
    </source>
</evidence>
<evidence type="ECO:0000256" key="4">
    <source>
        <dbReference type="ARBA" id="ARBA00007997"/>
    </source>
</evidence>
<comment type="function">
    <text evidence="16">E3 ubiquitin-protein ligase. Component of the ribosome quality control complex (RQC), a ribosome-associated complex that mediates ubiquitination and extraction of incompletely synthesized nascent chains for proteasomal degradation.</text>
</comment>
<evidence type="ECO:0000256" key="1">
    <source>
        <dbReference type="ARBA" id="ARBA00000900"/>
    </source>
</evidence>
<reference evidence="20" key="2">
    <citation type="submission" date="2009-11" db="EMBL/GenBank/DDBJ databases">
        <title>The Genome Sequence of Allomyces macrogynus strain ATCC 38327.</title>
        <authorList>
            <consortium name="The Broad Institute Genome Sequencing Platform"/>
            <person name="Russ C."/>
            <person name="Cuomo C."/>
            <person name="Shea T."/>
            <person name="Young S.K."/>
            <person name="Zeng Q."/>
            <person name="Koehrsen M."/>
            <person name="Haas B."/>
            <person name="Borodovsky M."/>
            <person name="Guigo R."/>
            <person name="Alvarado L."/>
            <person name="Berlin A."/>
            <person name="Borenstein D."/>
            <person name="Chen Z."/>
            <person name="Engels R."/>
            <person name="Freedman E."/>
            <person name="Gellesch M."/>
            <person name="Goldberg J."/>
            <person name="Griggs A."/>
            <person name="Gujja S."/>
            <person name="Heiman D."/>
            <person name="Hepburn T."/>
            <person name="Howarth C."/>
            <person name="Jen D."/>
            <person name="Larson L."/>
            <person name="Lewis B."/>
            <person name="Mehta T."/>
            <person name="Park D."/>
            <person name="Pearson M."/>
            <person name="Roberts A."/>
            <person name="Saif S."/>
            <person name="Shenoy N."/>
            <person name="Sisk P."/>
            <person name="Stolte C."/>
            <person name="Sykes S."/>
            <person name="Walk T."/>
            <person name="White J."/>
            <person name="Yandava C."/>
            <person name="Burger G."/>
            <person name="Gray M.W."/>
            <person name="Holland P.W.H."/>
            <person name="King N."/>
            <person name="Lang F.B.F."/>
            <person name="Roger A.J."/>
            <person name="Ruiz-Trillo I."/>
            <person name="Lander E."/>
            <person name="Nusbaum C."/>
        </authorList>
    </citation>
    <scope>NUCLEOTIDE SEQUENCE [LARGE SCALE GENOMIC DNA]</scope>
    <source>
        <strain evidence="20">ATCC 38327</strain>
    </source>
</reference>
<dbReference type="GO" id="GO:0072344">
    <property type="term" value="P:rescue of stalled ribosome"/>
    <property type="evidence" value="ECO:0007669"/>
    <property type="project" value="UniProtKB-UniRule"/>
</dbReference>
<keyword evidence="9 16" id="KW-0479">Metal-binding</keyword>
<feature type="region of interest" description="Disordered" evidence="17">
    <location>
        <begin position="1"/>
        <end position="28"/>
    </location>
</feature>
<dbReference type="InterPro" id="IPR001841">
    <property type="entry name" value="Znf_RING"/>
</dbReference>
<dbReference type="InterPro" id="IPR054477">
    <property type="entry name" value="LTN1_E3_ligase_6th"/>
</dbReference>
<evidence type="ECO:0000256" key="13">
    <source>
        <dbReference type="ARBA" id="ARBA00022833"/>
    </source>
</evidence>
<evidence type="ECO:0000256" key="5">
    <source>
        <dbReference type="ARBA" id="ARBA00012483"/>
    </source>
</evidence>
<evidence type="ECO:0000313" key="20">
    <source>
        <dbReference type="Proteomes" id="UP000054350"/>
    </source>
</evidence>
<organism evidence="19 20">
    <name type="scientific">Allomyces macrogynus (strain ATCC 38327)</name>
    <name type="common">Allomyces javanicus var. macrogynus</name>
    <dbReference type="NCBI Taxonomy" id="578462"/>
    <lineage>
        <taxon>Eukaryota</taxon>
        <taxon>Fungi</taxon>
        <taxon>Fungi incertae sedis</taxon>
        <taxon>Blastocladiomycota</taxon>
        <taxon>Blastocladiomycetes</taxon>
        <taxon>Blastocladiales</taxon>
        <taxon>Blastocladiaceae</taxon>
        <taxon>Allomyces</taxon>
    </lineage>
</organism>
<dbReference type="CDD" id="cd16491">
    <property type="entry name" value="RING-CH-C4HC3_LTN1"/>
    <property type="match status" value="1"/>
</dbReference>
<dbReference type="STRING" id="578462.A0A0L0T7W6"/>